<feature type="transmembrane region" description="Helical" evidence="5">
    <location>
        <begin position="327"/>
        <end position="348"/>
    </location>
</feature>
<accession>A0A194QJN8</accession>
<feature type="transmembrane region" description="Helical" evidence="5">
    <location>
        <begin position="397"/>
        <end position="418"/>
    </location>
</feature>
<feature type="transmembrane region" description="Helical" evidence="5">
    <location>
        <begin position="191"/>
        <end position="209"/>
    </location>
</feature>
<dbReference type="STRING" id="66420.A0A194QJN8"/>
<evidence type="ECO:0000256" key="3">
    <source>
        <dbReference type="ARBA" id="ARBA00022989"/>
    </source>
</evidence>
<feature type="transmembrane region" description="Helical" evidence="5">
    <location>
        <begin position="305"/>
        <end position="321"/>
    </location>
</feature>
<feature type="transmembrane region" description="Helical" evidence="5">
    <location>
        <begin position="360"/>
        <end position="385"/>
    </location>
</feature>
<evidence type="ECO:0000313" key="7">
    <source>
        <dbReference type="Proteomes" id="UP000053268"/>
    </source>
</evidence>
<dbReference type="EMBL" id="KQ458575">
    <property type="protein sequence ID" value="KPJ05788.1"/>
    <property type="molecule type" value="Genomic_DNA"/>
</dbReference>
<evidence type="ECO:0000256" key="5">
    <source>
        <dbReference type="SAM" id="Phobius"/>
    </source>
</evidence>
<protein>
    <submittedName>
        <fullName evidence="6">Solute carrier family 35 member F5</fullName>
    </submittedName>
</protein>
<dbReference type="Proteomes" id="UP000053268">
    <property type="component" value="Unassembled WGS sequence"/>
</dbReference>
<keyword evidence="7" id="KW-1185">Reference proteome</keyword>
<gene>
    <name evidence="6" type="ORF">RR46_02310</name>
</gene>
<feature type="transmembrane region" description="Helical" evidence="5">
    <location>
        <begin position="247"/>
        <end position="262"/>
    </location>
</feature>
<keyword evidence="3 5" id="KW-1133">Transmembrane helix</keyword>
<organism evidence="6 7">
    <name type="scientific">Papilio xuthus</name>
    <name type="common">Asian swallowtail butterfly</name>
    <dbReference type="NCBI Taxonomy" id="66420"/>
    <lineage>
        <taxon>Eukaryota</taxon>
        <taxon>Metazoa</taxon>
        <taxon>Ecdysozoa</taxon>
        <taxon>Arthropoda</taxon>
        <taxon>Hexapoda</taxon>
        <taxon>Insecta</taxon>
        <taxon>Pterygota</taxon>
        <taxon>Neoptera</taxon>
        <taxon>Endopterygota</taxon>
        <taxon>Lepidoptera</taxon>
        <taxon>Glossata</taxon>
        <taxon>Ditrysia</taxon>
        <taxon>Papilionoidea</taxon>
        <taxon>Papilionidae</taxon>
        <taxon>Papilioninae</taxon>
        <taxon>Papilio</taxon>
    </lineage>
</organism>
<name>A0A194QJN8_PAPXU</name>
<keyword evidence="2 5" id="KW-0812">Transmembrane</keyword>
<dbReference type="GO" id="GO:0016020">
    <property type="term" value="C:membrane"/>
    <property type="evidence" value="ECO:0007669"/>
    <property type="project" value="UniProtKB-SubCell"/>
</dbReference>
<feature type="transmembrane region" description="Helical" evidence="5">
    <location>
        <begin position="30"/>
        <end position="47"/>
    </location>
</feature>
<feature type="transmembrane region" description="Helical" evidence="5">
    <location>
        <begin position="67"/>
        <end position="84"/>
    </location>
</feature>
<dbReference type="PANTHER" id="PTHR23051:SF0">
    <property type="entry name" value="SOLUTE CARRIER FAMILY 35 MEMBER F5"/>
    <property type="match status" value="1"/>
</dbReference>
<feature type="transmembrane region" description="Helical" evidence="5">
    <location>
        <begin position="274"/>
        <end position="293"/>
    </location>
</feature>
<keyword evidence="4 5" id="KW-0472">Membrane</keyword>
<evidence type="ECO:0000256" key="4">
    <source>
        <dbReference type="ARBA" id="ARBA00023136"/>
    </source>
</evidence>
<evidence type="ECO:0000256" key="1">
    <source>
        <dbReference type="ARBA" id="ARBA00004141"/>
    </source>
</evidence>
<evidence type="ECO:0000256" key="2">
    <source>
        <dbReference type="ARBA" id="ARBA00022692"/>
    </source>
</evidence>
<sequence>MLTLCHNYFLVTPNSKNNKDVVQHQSKKKFVFGVFILFLVSVLWVVSSEFTKYLYIEKKLERPFLVTYVRSSLLFIYLIVLCFSPPTRDPCRPADYTQLLEPTAETDDENYYNEATSSLGDSTFVPVRAGETTDSDDAAPRAVRFNKVAEVRVMSAAMAGEALLARLSWSASLQASEHAQRRAAAAATKRHLRLAVLFSVPWFISNYLYRVSLLHTSASSAITYTSTASGFALSFGAVFAQVPTDRILYLFALQWFISNYLYRVSLLHTSASSAITYTSTASGFALSFGAVFAQVPTDRFNVSKSIAVLCTAAGLVVLGLSESRTGNWTGVLAALGASLCYAVHLLLFRHELRKGDGINSVLLIGVVGSACGCLAWAMGGVLVATGLETADLPSPNLWTWLLLDAVLGPLLLDSLWIWGRSLTSNKMASGMLALSVPLGACVEAWRGAAGGAGGAACRLAAALLAAAGWAALDLPHLPALPHLATRLRPTDAFSSIRNIAELDEQSEALMSSEEPT</sequence>
<reference evidence="6 7" key="1">
    <citation type="journal article" date="2015" name="Nat. Commun.">
        <title>Outbred genome sequencing and CRISPR/Cas9 gene editing in butterflies.</title>
        <authorList>
            <person name="Li X."/>
            <person name="Fan D."/>
            <person name="Zhang W."/>
            <person name="Liu G."/>
            <person name="Zhang L."/>
            <person name="Zhao L."/>
            <person name="Fang X."/>
            <person name="Chen L."/>
            <person name="Dong Y."/>
            <person name="Chen Y."/>
            <person name="Ding Y."/>
            <person name="Zhao R."/>
            <person name="Feng M."/>
            <person name="Zhu Y."/>
            <person name="Feng Y."/>
            <person name="Jiang X."/>
            <person name="Zhu D."/>
            <person name="Xiang H."/>
            <person name="Feng X."/>
            <person name="Li S."/>
            <person name="Wang J."/>
            <person name="Zhang G."/>
            <person name="Kronforst M.R."/>
            <person name="Wang W."/>
        </authorList>
    </citation>
    <scope>NUCLEOTIDE SEQUENCE [LARGE SCALE GENOMIC DNA]</scope>
    <source>
        <strain evidence="6">Ya'a_city_454_Px</strain>
        <tissue evidence="6">Whole body</tissue>
    </source>
</reference>
<comment type="subcellular location">
    <subcellularLocation>
        <location evidence="1">Membrane</location>
        <topology evidence="1">Multi-pass membrane protein</topology>
    </subcellularLocation>
</comment>
<evidence type="ECO:0000313" key="6">
    <source>
        <dbReference type="EMBL" id="KPJ05788.1"/>
    </source>
</evidence>
<feature type="transmembrane region" description="Helical" evidence="5">
    <location>
        <begin position="221"/>
        <end position="240"/>
    </location>
</feature>
<dbReference type="PANTHER" id="PTHR23051">
    <property type="entry name" value="SOLUTE CARRIER FAMILY 35, MEMBER F5"/>
    <property type="match status" value="1"/>
</dbReference>
<proteinExistence type="predicted"/>
<dbReference type="AlphaFoldDB" id="A0A194QJN8"/>